<dbReference type="InterPro" id="IPR057179">
    <property type="entry name" value="DUF7857"/>
</dbReference>
<name>A0A8T4GYB9_9EURY</name>
<evidence type="ECO:0000256" key="1">
    <source>
        <dbReference type="SAM" id="MobiDB-lite"/>
    </source>
</evidence>
<sequence length="227" mass="23913">MDLDWTQQSAAGVSLVAARLRNRRATDRRVRLENRLDGPVFPPRRNGVPEAGWDRGGVTTVVPAGGTVALGYACPAPESTPPVAVEAVEPAADRGGETDPATAVRKLGDHRPPRDVLDRCCDGTESDESVVAETSTRPRKTTSSTDTHEPLTDYRTRIETAEALGAVGVEGATDLLATNDGLVGVEVLAESLEADATRLRALAAAAETLADRAEAATPPTQSLRRLS</sequence>
<accession>A0A8T4GYB9</accession>
<feature type="region of interest" description="Disordered" evidence="1">
    <location>
        <begin position="91"/>
        <end position="151"/>
    </location>
</feature>
<dbReference type="InterPro" id="IPR058393">
    <property type="entry name" value="DUF8080"/>
</dbReference>
<keyword evidence="4" id="KW-1185">Reference proteome</keyword>
<reference evidence="3" key="1">
    <citation type="submission" date="2021-03" db="EMBL/GenBank/DDBJ databases">
        <title>Genomic Encyclopedia of Type Strains, Phase IV (KMG-IV): sequencing the most valuable type-strain genomes for metagenomic binning, comparative biology and taxonomic classification.</title>
        <authorList>
            <person name="Goeker M."/>
        </authorList>
    </citation>
    <scope>NUCLEOTIDE SEQUENCE</scope>
    <source>
        <strain evidence="3">DSM 26232</strain>
    </source>
</reference>
<organism evidence="3 4">
    <name type="scientific">Halolamina salifodinae</name>
    <dbReference type="NCBI Taxonomy" id="1202767"/>
    <lineage>
        <taxon>Archaea</taxon>
        <taxon>Methanobacteriati</taxon>
        <taxon>Methanobacteriota</taxon>
        <taxon>Stenosarchaea group</taxon>
        <taxon>Halobacteria</taxon>
        <taxon>Halobacteriales</taxon>
        <taxon>Haloferacaceae</taxon>
    </lineage>
</organism>
<evidence type="ECO:0000313" key="4">
    <source>
        <dbReference type="Proteomes" id="UP000823736"/>
    </source>
</evidence>
<proteinExistence type="predicted"/>
<dbReference type="AlphaFoldDB" id="A0A8T4GYB9"/>
<dbReference type="RefSeq" id="WP_209492326.1">
    <property type="nucleotide sequence ID" value="NZ_JAGGLC010000005.1"/>
</dbReference>
<dbReference type="OrthoDB" id="193731at2157"/>
<feature type="compositionally biased region" description="Basic and acidic residues" evidence="1">
    <location>
        <begin position="106"/>
        <end position="122"/>
    </location>
</feature>
<dbReference type="Proteomes" id="UP000823736">
    <property type="component" value="Unassembled WGS sequence"/>
</dbReference>
<gene>
    <name evidence="3" type="ORF">J2753_002486</name>
</gene>
<evidence type="ECO:0000313" key="3">
    <source>
        <dbReference type="EMBL" id="MBP1987976.1"/>
    </source>
</evidence>
<feature type="domain" description="DUF8080" evidence="2">
    <location>
        <begin position="151"/>
        <end position="216"/>
    </location>
</feature>
<protein>
    <recommendedName>
        <fullName evidence="2">DUF8080 domain-containing protein</fullName>
    </recommendedName>
</protein>
<dbReference type="Pfam" id="PF25256">
    <property type="entry name" value="DUF7857"/>
    <property type="match status" value="1"/>
</dbReference>
<dbReference type="EMBL" id="JAGGLC010000005">
    <property type="protein sequence ID" value="MBP1987976.1"/>
    <property type="molecule type" value="Genomic_DNA"/>
</dbReference>
<evidence type="ECO:0000259" key="2">
    <source>
        <dbReference type="Pfam" id="PF26296"/>
    </source>
</evidence>
<comment type="caution">
    <text evidence="3">The sequence shown here is derived from an EMBL/GenBank/DDBJ whole genome shotgun (WGS) entry which is preliminary data.</text>
</comment>
<dbReference type="Pfam" id="PF26296">
    <property type="entry name" value="DUF8080"/>
    <property type="match status" value="1"/>
</dbReference>